<dbReference type="EMBL" id="CP002546">
    <property type="protein sequence ID" value="ADY61047.1"/>
    <property type="molecule type" value="Genomic_DNA"/>
</dbReference>
<proteinExistence type="predicted"/>
<dbReference type="Gene3D" id="2.60.200.20">
    <property type="match status" value="1"/>
</dbReference>
<dbReference type="CDD" id="cd00060">
    <property type="entry name" value="FHA"/>
    <property type="match status" value="1"/>
</dbReference>
<dbReference type="eggNOG" id="COG1716">
    <property type="taxonomic scope" value="Bacteria"/>
</dbReference>
<reference evidence="4" key="1">
    <citation type="submission" date="2011-02" db="EMBL/GenBank/DDBJ databases">
        <title>The complete genome of Planctomyces brasiliensis DSM 5305.</title>
        <authorList>
            <person name="Lucas S."/>
            <person name="Copeland A."/>
            <person name="Lapidus A."/>
            <person name="Bruce D."/>
            <person name="Goodwin L."/>
            <person name="Pitluck S."/>
            <person name="Kyrpides N."/>
            <person name="Mavromatis K."/>
            <person name="Pagani I."/>
            <person name="Ivanova N."/>
            <person name="Ovchinnikova G."/>
            <person name="Lu M."/>
            <person name="Detter J.C."/>
            <person name="Han C."/>
            <person name="Land M."/>
            <person name="Hauser L."/>
            <person name="Markowitz V."/>
            <person name="Cheng J.-F."/>
            <person name="Hugenholtz P."/>
            <person name="Woyke T."/>
            <person name="Wu D."/>
            <person name="Tindall B."/>
            <person name="Pomrenke H.G."/>
            <person name="Brambilla E."/>
            <person name="Klenk H.-P."/>
            <person name="Eisen J.A."/>
        </authorList>
    </citation>
    <scope>NUCLEOTIDE SEQUENCE [LARGE SCALE GENOMIC DNA]</scope>
    <source>
        <strain evidence="4">ATCC 49424 / DSM 5305 / JCM 21570 / NBRC 103401 / IFAM 1448</strain>
    </source>
</reference>
<dbReference type="SMART" id="SM00240">
    <property type="entry name" value="FHA"/>
    <property type="match status" value="1"/>
</dbReference>
<dbReference type="Pfam" id="PF00498">
    <property type="entry name" value="FHA"/>
    <property type="match status" value="1"/>
</dbReference>
<protein>
    <submittedName>
        <fullName evidence="3">Forkhead-associated protein</fullName>
    </submittedName>
</protein>
<dbReference type="SUPFAM" id="SSF49879">
    <property type="entry name" value="SMAD/FHA domain"/>
    <property type="match status" value="1"/>
</dbReference>
<gene>
    <name evidence="3" type="ordered locus">Plabr_3450</name>
</gene>
<accession>F0SN18</accession>
<dbReference type="STRING" id="756272.Plabr_3450"/>
<feature type="region of interest" description="Disordered" evidence="1">
    <location>
        <begin position="153"/>
        <end position="197"/>
    </location>
</feature>
<evidence type="ECO:0000313" key="4">
    <source>
        <dbReference type="Proteomes" id="UP000006860"/>
    </source>
</evidence>
<dbReference type="InterPro" id="IPR050923">
    <property type="entry name" value="Cell_Proc_Reg/RNA_Proc"/>
</dbReference>
<dbReference type="OrthoDB" id="9816434at2"/>
<dbReference type="Proteomes" id="UP000006860">
    <property type="component" value="Chromosome"/>
</dbReference>
<dbReference type="AlphaFoldDB" id="F0SN18"/>
<evidence type="ECO:0000259" key="2">
    <source>
        <dbReference type="PROSITE" id="PS50006"/>
    </source>
</evidence>
<name>F0SN18_RUBBR</name>
<evidence type="ECO:0000313" key="3">
    <source>
        <dbReference type="EMBL" id="ADY61047.1"/>
    </source>
</evidence>
<sequence>MYVELQVDNKRSNVKRLVIRSQALIGRQNHCDVRVLSGEISREHCRIEVVAQGAVLIDLGSTNGTFLNGKRIEAQDDTPLGDNDQIQVGPASFSVRLVDVDEQTDDDAELGAPVEGTLYVSADDDLLLDDSDEAAEEDLEFSEDELLDLVGEESELAGDDEDGLTDDSDPHLAGVASDSDLPSMSEDDAFDKFLKDI</sequence>
<dbReference type="HOGENOM" id="CLU_1383267_0_0_0"/>
<evidence type="ECO:0000256" key="1">
    <source>
        <dbReference type="SAM" id="MobiDB-lite"/>
    </source>
</evidence>
<dbReference type="InterPro" id="IPR008984">
    <property type="entry name" value="SMAD_FHA_dom_sf"/>
</dbReference>
<dbReference type="InterPro" id="IPR000253">
    <property type="entry name" value="FHA_dom"/>
</dbReference>
<keyword evidence="4" id="KW-1185">Reference proteome</keyword>
<feature type="domain" description="FHA" evidence="2">
    <location>
        <begin position="23"/>
        <end position="72"/>
    </location>
</feature>
<organism evidence="3 4">
    <name type="scientific">Rubinisphaera brasiliensis (strain ATCC 49424 / DSM 5305 / JCM 21570 / IAM 15109 / NBRC 103401 / IFAM 1448)</name>
    <name type="common">Planctomyces brasiliensis</name>
    <dbReference type="NCBI Taxonomy" id="756272"/>
    <lineage>
        <taxon>Bacteria</taxon>
        <taxon>Pseudomonadati</taxon>
        <taxon>Planctomycetota</taxon>
        <taxon>Planctomycetia</taxon>
        <taxon>Planctomycetales</taxon>
        <taxon>Planctomycetaceae</taxon>
        <taxon>Rubinisphaera</taxon>
    </lineage>
</organism>
<feature type="compositionally biased region" description="Acidic residues" evidence="1">
    <location>
        <begin position="153"/>
        <end position="167"/>
    </location>
</feature>
<dbReference type="KEGG" id="pbs:Plabr_3450"/>
<dbReference type="PROSITE" id="PS50006">
    <property type="entry name" value="FHA_DOMAIN"/>
    <property type="match status" value="1"/>
</dbReference>
<dbReference type="PANTHER" id="PTHR23308">
    <property type="entry name" value="NUCLEAR INHIBITOR OF PROTEIN PHOSPHATASE-1"/>
    <property type="match status" value="1"/>
</dbReference>